<protein>
    <submittedName>
        <fullName evidence="2">Uncharacterized protein</fullName>
    </submittedName>
</protein>
<dbReference type="OrthoDB" id="2797394at2759"/>
<dbReference type="AlphaFoldDB" id="A0A2G8RY96"/>
<dbReference type="STRING" id="1077348.A0A2G8RY96"/>
<gene>
    <name evidence="2" type="ORF">GSI_12249</name>
</gene>
<dbReference type="Proteomes" id="UP000230002">
    <property type="component" value="Unassembled WGS sequence"/>
</dbReference>
<dbReference type="EMBL" id="AYKW01000045">
    <property type="protein sequence ID" value="PIL26491.1"/>
    <property type="molecule type" value="Genomic_DNA"/>
</dbReference>
<name>A0A2G8RY96_9APHY</name>
<sequence length="297" mass="33044">MFASSTPIPSETFDGCPLVHLSDSPHDLAHLLRVLLPKSHIQYHVPKADPVQRTFDEVSAVIRLAHKYGIQPVQDQALACIQEHCYPSDFAVFSAPSSDSEPYPFTSIRRVHAIGAVNLARLTDTPSILPLALYRCASLNSNALLNGWTRADGTIERLSDTDLRRCLDGRVALAHERFFFVSRLFDDTPSKDCRSSKRCGRHLRDVHHSTMRSPGLIQVEGRSGGVLADWEPVVRSFKDGHNSLCGSCVEMLVERALSGRKRLWNKLPRIFGIDVEGWGEPDAESGSEDSDNDDEDQ</sequence>
<keyword evidence="3" id="KW-1185">Reference proteome</keyword>
<reference evidence="2 3" key="1">
    <citation type="journal article" date="2015" name="Sci. Rep.">
        <title>Chromosome-level genome map provides insights into diverse defense mechanisms in the medicinal fungus Ganoderma sinense.</title>
        <authorList>
            <person name="Zhu Y."/>
            <person name="Xu J."/>
            <person name="Sun C."/>
            <person name="Zhou S."/>
            <person name="Xu H."/>
            <person name="Nelson D.R."/>
            <person name="Qian J."/>
            <person name="Song J."/>
            <person name="Luo H."/>
            <person name="Xiang L."/>
            <person name="Li Y."/>
            <person name="Xu Z."/>
            <person name="Ji A."/>
            <person name="Wang L."/>
            <person name="Lu S."/>
            <person name="Hayward A."/>
            <person name="Sun W."/>
            <person name="Li X."/>
            <person name="Schwartz D.C."/>
            <person name="Wang Y."/>
            <person name="Chen S."/>
        </authorList>
    </citation>
    <scope>NUCLEOTIDE SEQUENCE [LARGE SCALE GENOMIC DNA]</scope>
    <source>
        <strain evidence="2 3">ZZ0214-1</strain>
    </source>
</reference>
<evidence type="ECO:0000313" key="3">
    <source>
        <dbReference type="Proteomes" id="UP000230002"/>
    </source>
</evidence>
<evidence type="ECO:0000313" key="2">
    <source>
        <dbReference type="EMBL" id="PIL26491.1"/>
    </source>
</evidence>
<evidence type="ECO:0000256" key="1">
    <source>
        <dbReference type="SAM" id="MobiDB-lite"/>
    </source>
</evidence>
<proteinExistence type="predicted"/>
<accession>A0A2G8RY96</accession>
<organism evidence="2 3">
    <name type="scientific">Ganoderma sinense ZZ0214-1</name>
    <dbReference type="NCBI Taxonomy" id="1077348"/>
    <lineage>
        <taxon>Eukaryota</taxon>
        <taxon>Fungi</taxon>
        <taxon>Dikarya</taxon>
        <taxon>Basidiomycota</taxon>
        <taxon>Agaricomycotina</taxon>
        <taxon>Agaricomycetes</taxon>
        <taxon>Polyporales</taxon>
        <taxon>Polyporaceae</taxon>
        <taxon>Ganoderma</taxon>
    </lineage>
</organism>
<feature type="region of interest" description="Disordered" evidence="1">
    <location>
        <begin position="278"/>
        <end position="297"/>
    </location>
</feature>
<comment type="caution">
    <text evidence="2">The sequence shown here is derived from an EMBL/GenBank/DDBJ whole genome shotgun (WGS) entry which is preliminary data.</text>
</comment>